<reference evidence="10 11" key="1">
    <citation type="journal article" date="2018" name="BMC Microbiol.">
        <title>Genome sequencing of strains of the most prevalent clonal group of O1:K1:H7 Escherichia coli that causes neonatal meningitis in France.</title>
        <authorList>
            <person name="Geslain G."/>
            <person name="Birgy A."/>
            <person name="Adiba S."/>
            <person name="Magnan M."/>
            <person name="Courroux C."/>
            <person name="Levy C."/>
            <person name="Cohen R."/>
            <person name="Bidet P."/>
            <person name="Bonacorsi S."/>
        </authorList>
    </citation>
    <scope>NUCLEOTIDE SEQUENCE [LARGE SCALE GENOMIC DNA]</scope>
    <source>
        <strain evidence="10 11">S308</strain>
    </source>
</reference>
<sequence>MVVVAMLHFVLPEFAAIYKTFNTPLPALTQGIMTLASFSGEWGWLLVLFGFLLAIANKLLMRHPTRLIARQKLLLRIPIMGSLMRGQKLTQIFTILTLTQSAGISFLQGVESVRETMRCPYWVQLLTQIQHDISNGHPIWLALKNAGEFSPLCLQLVRTGEASGSLDLMLDNLAHHHRDNTMALADNLAALLEPALLIITGGIIGTLVVAMYLPIFHLGDAMSGMG</sequence>
<evidence type="ECO:0000256" key="4">
    <source>
        <dbReference type="ARBA" id="ARBA00022519"/>
    </source>
</evidence>
<evidence type="ECO:0000256" key="1">
    <source>
        <dbReference type="ARBA" id="ARBA00004429"/>
    </source>
</evidence>
<keyword evidence="5 8" id="KW-0812">Transmembrane</keyword>
<feature type="domain" description="Type II secretion system protein GspF" evidence="9">
    <location>
        <begin position="96"/>
        <end position="214"/>
    </location>
</feature>
<dbReference type="InterPro" id="IPR018076">
    <property type="entry name" value="T2SS_GspF_dom"/>
</dbReference>
<keyword evidence="7 8" id="KW-0472">Membrane</keyword>
<evidence type="ECO:0000256" key="2">
    <source>
        <dbReference type="ARBA" id="ARBA00005745"/>
    </source>
</evidence>
<keyword evidence="4" id="KW-0997">Cell inner membrane</keyword>
<name>A0A418GNG1_ECOLX</name>
<evidence type="ECO:0000259" key="9">
    <source>
        <dbReference type="Pfam" id="PF00482"/>
    </source>
</evidence>
<keyword evidence="3" id="KW-1003">Cell membrane</keyword>
<evidence type="ECO:0000313" key="11">
    <source>
        <dbReference type="Proteomes" id="UP000284508"/>
    </source>
</evidence>
<evidence type="ECO:0000256" key="5">
    <source>
        <dbReference type="ARBA" id="ARBA00022692"/>
    </source>
</evidence>
<dbReference type="GO" id="GO:0015628">
    <property type="term" value="P:protein secretion by the type II secretion system"/>
    <property type="evidence" value="ECO:0007669"/>
    <property type="project" value="TreeGrafter"/>
</dbReference>
<organism evidence="10 11">
    <name type="scientific">Escherichia coli</name>
    <dbReference type="NCBI Taxonomy" id="562"/>
    <lineage>
        <taxon>Bacteria</taxon>
        <taxon>Pseudomonadati</taxon>
        <taxon>Pseudomonadota</taxon>
        <taxon>Gammaproteobacteria</taxon>
        <taxon>Enterobacterales</taxon>
        <taxon>Enterobacteriaceae</taxon>
        <taxon>Escherichia</taxon>
    </lineage>
</organism>
<comment type="caution">
    <text evidence="10">The sequence shown here is derived from an EMBL/GenBank/DDBJ whole genome shotgun (WGS) entry which is preliminary data.</text>
</comment>
<dbReference type="GO" id="GO:0005886">
    <property type="term" value="C:plasma membrane"/>
    <property type="evidence" value="ECO:0007669"/>
    <property type="project" value="UniProtKB-SubCell"/>
</dbReference>
<comment type="similarity">
    <text evidence="2">Belongs to the GSP F family.</text>
</comment>
<evidence type="ECO:0000313" key="10">
    <source>
        <dbReference type="EMBL" id="RIB42370.1"/>
    </source>
</evidence>
<evidence type="ECO:0000256" key="8">
    <source>
        <dbReference type="SAM" id="Phobius"/>
    </source>
</evidence>
<dbReference type="InterPro" id="IPR042094">
    <property type="entry name" value="T2SS_GspF_sf"/>
</dbReference>
<keyword evidence="6 8" id="KW-1133">Transmembrane helix</keyword>
<accession>A0A418GNG1</accession>
<gene>
    <name evidence="10" type="ORF">D3C88_08370</name>
</gene>
<dbReference type="InterPro" id="IPR003004">
    <property type="entry name" value="GspF/PilC"/>
</dbReference>
<feature type="transmembrane region" description="Helical" evidence="8">
    <location>
        <begin position="195"/>
        <end position="216"/>
    </location>
</feature>
<dbReference type="FunFam" id="1.20.81.30:FF:000001">
    <property type="entry name" value="Type II secretion system protein F"/>
    <property type="match status" value="1"/>
</dbReference>
<dbReference type="Gene3D" id="1.20.81.30">
    <property type="entry name" value="Type II secretion system (T2SS), domain F"/>
    <property type="match status" value="1"/>
</dbReference>
<evidence type="ECO:0000256" key="3">
    <source>
        <dbReference type="ARBA" id="ARBA00022475"/>
    </source>
</evidence>
<dbReference type="PANTHER" id="PTHR30012:SF7">
    <property type="entry name" value="PROTEIN TRANSPORT PROTEIN HOFC HOMOLOG"/>
    <property type="match status" value="1"/>
</dbReference>
<dbReference type="Pfam" id="PF00482">
    <property type="entry name" value="T2SSF"/>
    <property type="match status" value="1"/>
</dbReference>
<feature type="transmembrane region" description="Helical" evidence="8">
    <location>
        <begin position="42"/>
        <end position="60"/>
    </location>
</feature>
<evidence type="ECO:0000256" key="6">
    <source>
        <dbReference type="ARBA" id="ARBA00022989"/>
    </source>
</evidence>
<dbReference type="Proteomes" id="UP000284508">
    <property type="component" value="Unassembled WGS sequence"/>
</dbReference>
<comment type="subcellular location">
    <subcellularLocation>
        <location evidence="1">Cell inner membrane</location>
        <topology evidence="1">Multi-pass membrane protein</topology>
    </subcellularLocation>
</comment>
<protein>
    <submittedName>
        <fullName evidence="10">Type IV pilin biogenesis protein</fullName>
    </submittedName>
</protein>
<feature type="non-terminal residue" evidence="10">
    <location>
        <position position="1"/>
    </location>
</feature>
<dbReference type="EMBL" id="QXHA01000498">
    <property type="protein sequence ID" value="RIB42370.1"/>
    <property type="molecule type" value="Genomic_DNA"/>
</dbReference>
<dbReference type="PANTHER" id="PTHR30012">
    <property type="entry name" value="GENERAL SECRETION PATHWAY PROTEIN"/>
    <property type="match status" value="1"/>
</dbReference>
<evidence type="ECO:0000256" key="7">
    <source>
        <dbReference type="ARBA" id="ARBA00023136"/>
    </source>
</evidence>
<dbReference type="AlphaFoldDB" id="A0A418GNG1"/>
<proteinExistence type="inferred from homology"/>